<dbReference type="AlphaFoldDB" id="A0A3N6M869"/>
<name>A0A3N6M869_NATCH</name>
<gene>
    <name evidence="1" type="ORF">EA472_20075</name>
</gene>
<keyword evidence="2" id="KW-1185">Reference proteome</keyword>
<dbReference type="EMBL" id="REFZ01000022">
    <property type="protein sequence ID" value="RQG96864.1"/>
    <property type="molecule type" value="Genomic_DNA"/>
</dbReference>
<dbReference type="Proteomes" id="UP000281431">
    <property type="component" value="Unassembled WGS sequence"/>
</dbReference>
<proteinExistence type="predicted"/>
<protein>
    <submittedName>
        <fullName evidence="1">Uncharacterized protein</fullName>
    </submittedName>
</protein>
<sequence>MITAAKAILIVITLSGIQCLCHDRVVESFPLNFCCWNRQRGIRLRRVTHIENVEFAVAVQLSKHIYHPSLF</sequence>
<evidence type="ECO:0000313" key="1">
    <source>
        <dbReference type="EMBL" id="RQG96864.1"/>
    </source>
</evidence>
<evidence type="ECO:0000313" key="2">
    <source>
        <dbReference type="Proteomes" id="UP000281431"/>
    </source>
</evidence>
<accession>A0A3N6M869</accession>
<organism evidence="1 2">
    <name type="scientific">Natrarchaeobius chitinivorans</name>
    <dbReference type="NCBI Taxonomy" id="1679083"/>
    <lineage>
        <taxon>Archaea</taxon>
        <taxon>Methanobacteriati</taxon>
        <taxon>Methanobacteriota</taxon>
        <taxon>Stenosarchaea group</taxon>
        <taxon>Halobacteria</taxon>
        <taxon>Halobacteriales</taxon>
        <taxon>Natrialbaceae</taxon>
        <taxon>Natrarchaeobius</taxon>
    </lineage>
</organism>
<comment type="caution">
    <text evidence="1">The sequence shown here is derived from an EMBL/GenBank/DDBJ whole genome shotgun (WGS) entry which is preliminary data.</text>
</comment>
<reference evidence="1 2" key="1">
    <citation type="submission" date="2018-10" db="EMBL/GenBank/DDBJ databases">
        <title>Natrarchaeobius chitinivorans gen. nov., sp. nov., and Natrarchaeobius haloalkaliphilus sp. nov., alkaliphilic, chitin-utilizing haloarchaea from hypersaline alkaline lakes.</title>
        <authorList>
            <person name="Sorokin D.Y."/>
            <person name="Elcheninov A.G."/>
            <person name="Kostrikina N.A."/>
            <person name="Bale N.J."/>
            <person name="Sinninghe Damste J.S."/>
            <person name="Khijniak T.V."/>
            <person name="Kublanov I.V."/>
            <person name="Toshchakov S.V."/>
        </authorList>
    </citation>
    <scope>NUCLEOTIDE SEQUENCE [LARGE SCALE GENOMIC DNA]</scope>
    <source>
        <strain evidence="1 2">AArcht7</strain>
    </source>
</reference>